<dbReference type="Proteomes" id="UP001159428">
    <property type="component" value="Unassembled WGS sequence"/>
</dbReference>
<dbReference type="InterPro" id="IPR003750">
    <property type="entry name" value="Put_MeTrfase-C9orf114-like"/>
</dbReference>
<evidence type="ECO:0000256" key="7">
    <source>
        <dbReference type="ARBA" id="ARBA00075627"/>
    </source>
</evidence>
<dbReference type="Gene3D" id="2.40.50.140">
    <property type="entry name" value="Nucleic acid-binding proteins"/>
    <property type="match status" value="1"/>
</dbReference>
<evidence type="ECO:0000256" key="4">
    <source>
        <dbReference type="ARBA" id="ARBA00022603"/>
    </source>
</evidence>
<comment type="subunit">
    <text evidence="6">Interacts with INCA1.</text>
</comment>
<dbReference type="PANTHER" id="PTHR12150:SF13">
    <property type="entry name" value="METHYLTRANSFERASE C9ORF114-RELATED"/>
    <property type="match status" value="1"/>
</dbReference>
<comment type="caution">
    <text evidence="14">The sequence shown here is derived from an EMBL/GenBank/DDBJ whole genome shotgun (WGS) entry which is preliminary data.</text>
</comment>
<organism evidence="14 15">
    <name type="scientific">Pocillopora meandrina</name>
    <dbReference type="NCBI Taxonomy" id="46732"/>
    <lineage>
        <taxon>Eukaryota</taxon>
        <taxon>Metazoa</taxon>
        <taxon>Cnidaria</taxon>
        <taxon>Anthozoa</taxon>
        <taxon>Hexacorallia</taxon>
        <taxon>Scleractinia</taxon>
        <taxon>Astrocoeniina</taxon>
        <taxon>Pocilloporidae</taxon>
        <taxon>Pocillopora</taxon>
    </lineage>
</organism>
<dbReference type="InterPro" id="IPR029028">
    <property type="entry name" value="Alpha/beta_knot_MTases"/>
</dbReference>
<keyword evidence="4" id="KW-0489">Methyltransferase</keyword>
<keyword evidence="15" id="KW-1185">Reference proteome</keyword>
<dbReference type="GO" id="GO:0008168">
    <property type="term" value="F:methyltransferase activity"/>
    <property type="evidence" value="ECO:0007669"/>
    <property type="project" value="UniProtKB-KW"/>
</dbReference>
<dbReference type="InterPro" id="IPR029026">
    <property type="entry name" value="tRNA_m1G_MTases_N"/>
</dbReference>
<dbReference type="CDD" id="cd18086">
    <property type="entry name" value="HsC9orf114-like"/>
    <property type="match status" value="1"/>
</dbReference>
<evidence type="ECO:0000256" key="9">
    <source>
        <dbReference type="ARBA" id="ARBA00079311"/>
    </source>
</evidence>
<evidence type="ECO:0000256" key="6">
    <source>
        <dbReference type="ARBA" id="ARBA00062137"/>
    </source>
</evidence>
<feature type="region of interest" description="Disordered" evidence="13">
    <location>
        <begin position="1"/>
        <end position="43"/>
    </location>
</feature>
<evidence type="ECO:0000256" key="5">
    <source>
        <dbReference type="ARBA" id="ARBA00022679"/>
    </source>
</evidence>
<dbReference type="Pfam" id="PF02598">
    <property type="entry name" value="Methyltrn_RNA_3"/>
    <property type="match status" value="1"/>
</dbReference>
<dbReference type="GO" id="GO:0032259">
    <property type="term" value="P:methylation"/>
    <property type="evidence" value="ECO:0007669"/>
    <property type="project" value="UniProtKB-KW"/>
</dbReference>
<accession>A0AAU9VXE7</accession>
<feature type="compositionally biased region" description="Basic residues" evidence="13">
    <location>
        <begin position="8"/>
        <end position="23"/>
    </location>
</feature>
<keyword evidence="5" id="KW-0808">Transferase</keyword>
<proteinExistence type="inferred from homology"/>
<evidence type="ECO:0000256" key="8">
    <source>
        <dbReference type="ARBA" id="ARBA00078957"/>
    </source>
</evidence>
<sequence length="359" mass="39644">MADEAEGKHKKKMKKKAKHKLEKRKRDSSLEQENTVESKIHKIDANGTTSTGRHFTVSLALPGSILDNAQSPELRTYLAGQIARALAVFSIDEVVVFDESGKAKIESSSGLNHKSDPNILLARILQYLECPQYLRKDFFPKHSDLQYAGLLNPLDTPHHMKVDDDMPYREGVVLERPARKGYGSSVNVGMRKEVRIDRTIKPGLRVTVKMNNTSGTKFYTGTVVSPSAPRTEQGLYWGYTVRLATSFGAVFTQSPYKDGYDVTIGTSERGTMVDDLVLPNFRHLLVVFGGLKGLETSLESDETVPANDPSLVFDHYVNTCPGQGSGTIRTEEAILVTMSALRPIIAKATAWTQTIGNSL</sequence>
<comment type="similarity">
    <text evidence="2">Belongs to the class IV-like SAM-binding methyltransferase superfamily.</text>
</comment>
<evidence type="ECO:0000256" key="13">
    <source>
        <dbReference type="SAM" id="MobiDB-lite"/>
    </source>
</evidence>
<evidence type="ECO:0000313" key="14">
    <source>
        <dbReference type="EMBL" id="CAH3038400.1"/>
    </source>
</evidence>
<dbReference type="InterPro" id="IPR012340">
    <property type="entry name" value="NA-bd_OB-fold"/>
</dbReference>
<dbReference type="GO" id="GO:0005737">
    <property type="term" value="C:cytoplasm"/>
    <property type="evidence" value="ECO:0007669"/>
    <property type="project" value="UniProtKB-SubCell"/>
</dbReference>
<protein>
    <recommendedName>
        <fullName evidence="12">28S rRNA (uridine-N(3))-methyltransferase</fullName>
    </recommendedName>
    <alternativeName>
        <fullName evidence="7">Centromere protein 32</fullName>
    </alternativeName>
    <alternativeName>
        <fullName evidence="9">Kinetochore-associated protein</fullName>
    </alternativeName>
    <alternativeName>
        <fullName evidence="8">SPOUT domain-containing methyltransferase 1</fullName>
    </alternativeName>
</protein>
<evidence type="ECO:0000256" key="2">
    <source>
        <dbReference type="ARBA" id="ARBA00009841"/>
    </source>
</evidence>
<evidence type="ECO:0000256" key="12">
    <source>
        <dbReference type="ARBA" id="ARBA00093639"/>
    </source>
</evidence>
<evidence type="ECO:0000256" key="11">
    <source>
        <dbReference type="ARBA" id="ARBA00093377"/>
    </source>
</evidence>
<dbReference type="EMBL" id="CALNXJ010000004">
    <property type="protein sequence ID" value="CAH3038400.1"/>
    <property type="molecule type" value="Genomic_DNA"/>
</dbReference>
<gene>
    <name evidence="14" type="ORF">PMEA_00021670</name>
</gene>
<comment type="function">
    <text evidence="11">S-adenosyl-L-methionine-dependent methyltransferase that specifically methylates the N3 position of a uridine in 28S rRNA. Required for association of the centrosomes with the poles of the bipolar mitotic spindle during metaphase. Also involved in chromosome alignment. May promote centrosome maturation probably by recruiting A-kinase anchor protein AKAP9 to centrosomes in early mitosis. Binds specifically to miRNA MIR145 hairpin, regulates MIR145 expression at a postranscriptional level.</text>
</comment>
<evidence type="ECO:0000256" key="3">
    <source>
        <dbReference type="ARBA" id="ARBA00022490"/>
    </source>
</evidence>
<comment type="catalytic activity">
    <reaction evidence="10">
        <text>uridine in 28S rRNA + S-adenosyl-L-methionine = N(3)-methyluridine in 28S rRNA + S-adenosyl-L-homocysteine + H(+)</text>
        <dbReference type="Rhea" id="RHEA:83635"/>
        <dbReference type="Rhea" id="RHEA-COMP:20178"/>
        <dbReference type="Rhea" id="RHEA-COMP:20181"/>
        <dbReference type="ChEBI" id="CHEBI:15378"/>
        <dbReference type="ChEBI" id="CHEBI:57856"/>
        <dbReference type="ChEBI" id="CHEBI:59789"/>
        <dbReference type="ChEBI" id="CHEBI:65315"/>
        <dbReference type="ChEBI" id="CHEBI:74502"/>
    </reaction>
    <physiologicalReaction direction="left-to-right" evidence="10">
        <dbReference type="Rhea" id="RHEA:83636"/>
    </physiologicalReaction>
</comment>
<reference evidence="14 15" key="1">
    <citation type="submission" date="2022-05" db="EMBL/GenBank/DDBJ databases">
        <authorList>
            <consortium name="Genoscope - CEA"/>
            <person name="William W."/>
        </authorList>
    </citation>
    <scope>NUCLEOTIDE SEQUENCE [LARGE SCALE GENOMIC DNA]</scope>
</reference>
<evidence type="ECO:0000313" key="15">
    <source>
        <dbReference type="Proteomes" id="UP001159428"/>
    </source>
</evidence>
<name>A0AAU9VXE7_9CNID</name>
<keyword evidence="3" id="KW-0963">Cytoplasm</keyword>
<dbReference type="Gene3D" id="3.40.1280.10">
    <property type="match status" value="1"/>
</dbReference>
<dbReference type="AlphaFoldDB" id="A0AAU9VXE7"/>
<evidence type="ECO:0000256" key="1">
    <source>
        <dbReference type="ARBA" id="ARBA00004496"/>
    </source>
</evidence>
<dbReference type="PANTHER" id="PTHR12150">
    <property type="entry name" value="CLASS IV SAM-BINDING METHYLTRANSFERASE-RELATED"/>
    <property type="match status" value="1"/>
</dbReference>
<dbReference type="SUPFAM" id="SSF50249">
    <property type="entry name" value="Nucleic acid-binding proteins"/>
    <property type="match status" value="1"/>
</dbReference>
<evidence type="ECO:0000256" key="10">
    <source>
        <dbReference type="ARBA" id="ARBA00093228"/>
    </source>
</evidence>
<dbReference type="FunFam" id="2.40.50.140:FF:000170">
    <property type="entry name" value="SPOUT domain containing methyltransferase 1"/>
    <property type="match status" value="1"/>
</dbReference>
<dbReference type="SUPFAM" id="SSF75217">
    <property type="entry name" value="alpha/beta knot"/>
    <property type="match status" value="1"/>
</dbReference>
<comment type="subcellular location">
    <subcellularLocation>
        <location evidence="1">Cytoplasm</location>
    </subcellularLocation>
</comment>